<evidence type="ECO:0000259" key="1">
    <source>
        <dbReference type="PROSITE" id="PS51819"/>
    </source>
</evidence>
<dbReference type="InterPro" id="IPR004360">
    <property type="entry name" value="Glyas_Fos-R_dOase_dom"/>
</dbReference>
<dbReference type="EMBL" id="LAZR01008554">
    <property type="protein sequence ID" value="KKM78039.1"/>
    <property type="molecule type" value="Genomic_DNA"/>
</dbReference>
<dbReference type="PROSITE" id="PS51819">
    <property type="entry name" value="VOC"/>
    <property type="match status" value="1"/>
</dbReference>
<accession>A0A0F9K7B8</accession>
<evidence type="ECO:0000313" key="2">
    <source>
        <dbReference type="EMBL" id="KKM78039.1"/>
    </source>
</evidence>
<organism evidence="2">
    <name type="scientific">marine sediment metagenome</name>
    <dbReference type="NCBI Taxonomy" id="412755"/>
    <lineage>
        <taxon>unclassified sequences</taxon>
        <taxon>metagenomes</taxon>
        <taxon>ecological metagenomes</taxon>
    </lineage>
</organism>
<comment type="caution">
    <text evidence="2">The sequence shown here is derived from an EMBL/GenBank/DDBJ whole genome shotgun (WGS) entry which is preliminary data.</text>
</comment>
<dbReference type="PANTHER" id="PTHR35006">
    <property type="entry name" value="GLYOXALASE FAMILY PROTEIN (AFU_ORTHOLOGUE AFUA_5G14830)"/>
    <property type="match status" value="1"/>
</dbReference>
<name>A0A0F9K7B8_9ZZZZ</name>
<gene>
    <name evidence="2" type="ORF">LCGC14_1363980</name>
</gene>
<dbReference type="AlphaFoldDB" id="A0A0F9K7B8"/>
<dbReference type="InterPro" id="IPR029068">
    <property type="entry name" value="Glyas_Bleomycin-R_OHBP_Dase"/>
</dbReference>
<protein>
    <recommendedName>
        <fullName evidence="1">VOC domain-containing protein</fullName>
    </recommendedName>
</protein>
<proteinExistence type="predicted"/>
<dbReference type="SUPFAM" id="SSF54593">
    <property type="entry name" value="Glyoxalase/Bleomycin resistance protein/Dihydroxybiphenyl dioxygenase"/>
    <property type="match status" value="1"/>
</dbReference>
<dbReference type="CDD" id="cd07262">
    <property type="entry name" value="VOC_like"/>
    <property type="match status" value="1"/>
</dbReference>
<dbReference type="InterPro" id="IPR037523">
    <property type="entry name" value="VOC_core"/>
</dbReference>
<dbReference type="Pfam" id="PF00903">
    <property type="entry name" value="Glyoxalase"/>
    <property type="match status" value="1"/>
</dbReference>
<dbReference type="Gene3D" id="3.10.180.10">
    <property type="entry name" value="2,3-Dihydroxybiphenyl 1,2-Dioxygenase, domain 1"/>
    <property type="match status" value="1"/>
</dbReference>
<dbReference type="PANTHER" id="PTHR35006:SF2">
    <property type="entry name" value="GLYOXALASE FAMILY PROTEIN (AFU_ORTHOLOGUE AFUA_5G14830)"/>
    <property type="match status" value="1"/>
</dbReference>
<sequence length="123" mass="13291">MIGYVTIGVSDMEKAKKFYTDLLGGEGAKVLLDMGRIAFIGENMKSPMLAVCTPFNGTPNHPGNGNMLAFQPGSKEAVDTYYKKAVELGATCDGEPGQRIPDQFYGAYVKDPDGNKLAFFHFG</sequence>
<feature type="domain" description="VOC" evidence="1">
    <location>
        <begin position="1"/>
        <end position="122"/>
    </location>
</feature>
<reference evidence="2" key="1">
    <citation type="journal article" date="2015" name="Nature">
        <title>Complex archaea that bridge the gap between prokaryotes and eukaryotes.</title>
        <authorList>
            <person name="Spang A."/>
            <person name="Saw J.H."/>
            <person name="Jorgensen S.L."/>
            <person name="Zaremba-Niedzwiedzka K."/>
            <person name="Martijn J."/>
            <person name="Lind A.E."/>
            <person name="van Eijk R."/>
            <person name="Schleper C."/>
            <person name="Guy L."/>
            <person name="Ettema T.J."/>
        </authorList>
    </citation>
    <scope>NUCLEOTIDE SEQUENCE</scope>
</reference>